<organism evidence="1">
    <name type="scientific">Leptocylindrus danicus</name>
    <dbReference type="NCBI Taxonomy" id="163516"/>
    <lineage>
        <taxon>Eukaryota</taxon>
        <taxon>Sar</taxon>
        <taxon>Stramenopiles</taxon>
        <taxon>Ochrophyta</taxon>
        <taxon>Bacillariophyta</taxon>
        <taxon>Coscinodiscophyceae</taxon>
        <taxon>Chaetocerotophycidae</taxon>
        <taxon>Leptocylindrales</taxon>
        <taxon>Leptocylindraceae</taxon>
        <taxon>Leptocylindrus</taxon>
    </lineage>
</organism>
<evidence type="ECO:0000313" key="1">
    <source>
        <dbReference type="EMBL" id="CAD9614917.1"/>
    </source>
</evidence>
<name>A0A7S2LSC4_9STRA</name>
<sequence length="122" mass="13282">MMDVLFEVDINYESLGILINGNVAIARSSTNRHWRFDAAAATAELIKVPTEEATSLITAIGNCRSDNIRNTIGTEFGHLRFRTGSVVYRSVRAESISNLARVNFSCKAESISRLVSASVSAS</sequence>
<protein>
    <submittedName>
        <fullName evidence="1">Uncharacterized protein</fullName>
    </submittedName>
</protein>
<proteinExistence type="predicted"/>
<dbReference type="AlphaFoldDB" id="A0A7S2LSC4"/>
<accession>A0A7S2LSC4</accession>
<gene>
    <name evidence="1" type="ORF">LDAN0321_LOCUS21268</name>
</gene>
<dbReference type="EMBL" id="HBGY01033845">
    <property type="protein sequence ID" value="CAD9614917.1"/>
    <property type="molecule type" value="Transcribed_RNA"/>
</dbReference>
<reference evidence="1" key="1">
    <citation type="submission" date="2021-01" db="EMBL/GenBank/DDBJ databases">
        <authorList>
            <person name="Corre E."/>
            <person name="Pelletier E."/>
            <person name="Niang G."/>
            <person name="Scheremetjew M."/>
            <person name="Finn R."/>
            <person name="Kale V."/>
            <person name="Holt S."/>
            <person name="Cochrane G."/>
            <person name="Meng A."/>
            <person name="Brown T."/>
            <person name="Cohen L."/>
        </authorList>
    </citation>
    <scope>NUCLEOTIDE SEQUENCE</scope>
    <source>
        <strain evidence="1">B650</strain>
    </source>
</reference>